<dbReference type="Gene3D" id="3.40.50.300">
    <property type="entry name" value="P-loop containing nucleotide triphosphate hydrolases"/>
    <property type="match status" value="1"/>
</dbReference>
<name>X1FPD3_9ZZZZ</name>
<proteinExistence type="predicted"/>
<sequence>MGKIIAIANQKGGVGKTATALNLGAAIGAKGYKVLLVDCDPQASLTICSGVDMKNLDKSLYEAINRENNDEEINTGEIILKTKIKNVDLIPSNIDLSKAEIELMNMINRERVLKFILNPLKKGYDYILIDCPPSLGILTINALTASDEVIIPVETDYLALRGAEILVKQTIKMVKSKLNKKLIIKGILPTMHNTRTLHAREVLDTLKKYFKGMVFDTVIKETVKFKESSVSGSTILEYAENSDVAEAYRQLAQEVMSGG</sequence>
<comment type="caution">
    <text evidence="2">The sequence shown here is derived from an EMBL/GenBank/DDBJ whole genome shotgun (WGS) entry which is preliminary data.</text>
</comment>
<evidence type="ECO:0000259" key="1">
    <source>
        <dbReference type="Pfam" id="PF13614"/>
    </source>
</evidence>
<dbReference type="InterPro" id="IPR027417">
    <property type="entry name" value="P-loop_NTPase"/>
</dbReference>
<organism evidence="2">
    <name type="scientific">marine sediment metagenome</name>
    <dbReference type="NCBI Taxonomy" id="412755"/>
    <lineage>
        <taxon>unclassified sequences</taxon>
        <taxon>metagenomes</taxon>
        <taxon>ecological metagenomes</taxon>
    </lineage>
</organism>
<protein>
    <recommendedName>
        <fullName evidence="1">AAA domain-containing protein</fullName>
    </recommendedName>
</protein>
<dbReference type="InterPro" id="IPR050678">
    <property type="entry name" value="DNA_Partitioning_ATPase"/>
</dbReference>
<accession>X1FPD3</accession>
<reference evidence="2" key="1">
    <citation type="journal article" date="2014" name="Front. Microbiol.">
        <title>High frequency of phylogenetically diverse reductive dehalogenase-homologous genes in deep subseafloor sedimentary metagenomes.</title>
        <authorList>
            <person name="Kawai M."/>
            <person name="Futagami T."/>
            <person name="Toyoda A."/>
            <person name="Takaki Y."/>
            <person name="Nishi S."/>
            <person name="Hori S."/>
            <person name="Arai W."/>
            <person name="Tsubouchi T."/>
            <person name="Morono Y."/>
            <person name="Uchiyama I."/>
            <person name="Ito T."/>
            <person name="Fujiyama A."/>
            <person name="Inagaki F."/>
            <person name="Takami H."/>
        </authorList>
    </citation>
    <scope>NUCLEOTIDE SEQUENCE</scope>
    <source>
        <strain evidence="2">Expedition CK06-06</strain>
    </source>
</reference>
<dbReference type="CDD" id="cd02042">
    <property type="entry name" value="ParAB_family"/>
    <property type="match status" value="1"/>
</dbReference>
<dbReference type="AlphaFoldDB" id="X1FPD3"/>
<dbReference type="EMBL" id="BARU01001505">
    <property type="protein sequence ID" value="GAH31239.1"/>
    <property type="molecule type" value="Genomic_DNA"/>
</dbReference>
<feature type="domain" description="AAA" evidence="1">
    <location>
        <begin position="3"/>
        <end position="183"/>
    </location>
</feature>
<evidence type="ECO:0000313" key="2">
    <source>
        <dbReference type="EMBL" id="GAH31239.1"/>
    </source>
</evidence>
<dbReference type="PIRSF" id="PIRSF009320">
    <property type="entry name" value="Nuc_binding_HP_1000"/>
    <property type="match status" value="1"/>
</dbReference>
<gene>
    <name evidence="2" type="ORF">S03H2_03927</name>
</gene>
<dbReference type="SUPFAM" id="SSF52540">
    <property type="entry name" value="P-loop containing nucleoside triphosphate hydrolases"/>
    <property type="match status" value="1"/>
</dbReference>
<dbReference type="InterPro" id="IPR025669">
    <property type="entry name" value="AAA_dom"/>
</dbReference>
<dbReference type="FunFam" id="3.40.50.300:FF:000285">
    <property type="entry name" value="Sporulation initiation inhibitor Soj"/>
    <property type="match status" value="1"/>
</dbReference>
<dbReference type="Pfam" id="PF13614">
    <property type="entry name" value="AAA_31"/>
    <property type="match status" value="1"/>
</dbReference>
<dbReference type="PANTHER" id="PTHR13696">
    <property type="entry name" value="P-LOOP CONTAINING NUCLEOSIDE TRIPHOSPHATE HYDROLASE"/>
    <property type="match status" value="1"/>
</dbReference>
<dbReference type="PANTHER" id="PTHR13696:SF99">
    <property type="entry name" value="COBYRINIC ACID AC-DIAMIDE SYNTHASE"/>
    <property type="match status" value="1"/>
</dbReference>